<protein>
    <submittedName>
        <fullName evidence="1">Uncharacterized protein</fullName>
    </submittedName>
</protein>
<dbReference type="AlphaFoldDB" id="A0A0C3E233"/>
<accession>A0A0C3E233</accession>
<name>A0A0C3E233_9AGAM</name>
<dbReference type="EMBL" id="KN822045">
    <property type="protein sequence ID" value="KIM62111.1"/>
    <property type="molecule type" value="Genomic_DNA"/>
</dbReference>
<dbReference type="Proteomes" id="UP000053989">
    <property type="component" value="Unassembled WGS sequence"/>
</dbReference>
<reference evidence="1 2" key="1">
    <citation type="submission" date="2014-04" db="EMBL/GenBank/DDBJ databases">
        <authorList>
            <consortium name="DOE Joint Genome Institute"/>
            <person name="Kuo A."/>
            <person name="Kohler A."/>
            <person name="Nagy L.G."/>
            <person name="Floudas D."/>
            <person name="Copeland A."/>
            <person name="Barry K.W."/>
            <person name="Cichocki N."/>
            <person name="Veneault-Fourrey C."/>
            <person name="LaButti K."/>
            <person name="Lindquist E.A."/>
            <person name="Lipzen A."/>
            <person name="Lundell T."/>
            <person name="Morin E."/>
            <person name="Murat C."/>
            <person name="Sun H."/>
            <person name="Tunlid A."/>
            <person name="Henrissat B."/>
            <person name="Grigoriev I.V."/>
            <person name="Hibbett D.S."/>
            <person name="Martin F."/>
            <person name="Nordberg H.P."/>
            <person name="Cantor M.N."/>
            <person name="Hua S.X."/>
        </authorList>
    </citation>
    <scope>NUCLEOTIDE SEQUENCE [LARGE SCALE GENOMIC DNA]</scope>
    <source>
        <strain evidence="1 2">Foug A</strain>
    </source>
</reference>
<organism evidence="1 2">
    <name type="scientific">Scleroderma citrinum Foug A</name>
    <dbReference type="NCBI Taxonomy" id="1036808"/>
    <lineage>
        <taxon>Eukaryota</taxon>
        <taxon>Fungi</taxon>
        <taxon>Dikarya</taxon>
        <taxon>Basidiomycota</taxon>
        <taxon>Agaricomycotina</taxon>
        <taxon>Agaricomycetes</taxon>
        <taxon>Agaricomycetidae</taxon>
        <taxon>Boletales</taxon>
        <taxon>Sclerodermatineae</taxon>
        <taxon>Sclerodermataceae</taxon>
        <taxon>Scleroderma</taxon>
    </lineage>
</organism>
<dbReference type="InParanoid" id="A0A0C3E233"/>
<reference evidence="2" key="2">
    <citation type="submission" date="2015-01" db="EMBL/GenBank/DDBJ databases">
        <title>Evolutionary Origins and Diversification of the Mycorrhizal Mutualists.</title>
        <authorList>
            <consortium name="DOE Joint Genome Institute"/>
            <consortium name="Mycorrhizal Genomics Consortium"/>
            <person name="Kohler A."/>
            <person name="Kuo A."/>
            <person name="Nagy L.G."/>
            <person name="Floudas D."/>
            <person name="Copeland A."/>
            <person name="Barry K.W."/>
            <person name="Cichocki N."/>
            <person name="Veneault-Fourrey C."/>
            <person name="LaButti K."/>
            <person name="Lindquist E.A."/>
            <person name="Lipzen A."/>
            <person name="Lundell T."/>
            <person name="Morin E."/>
            <person name="Murat C."/>
            <person name="Riley R."/>
            <person name="Ohm R."/>
            <person name="Sun H."/>
            <person name="Tunlid A."/>
            <person name="Henrissat B."/>
            <person name="Grigoriev I.V."/>
            <person name="Hibbett D.S."/>
            <person name="Martin F."/>
        </authorList>
    </citation>
    <scope>NUCLEOTIDE SEQUENCE [LARGE SCALE GENOMIC DNA]</scope>
    <source>
        <strain evidence="2">Foug A</strain>
    </source>
</reference>
<proteinExistence type="predicted"/>
<keyword evidence="2" id="KW-1185">Reference proteome</keyword>
<sequence>MRSIRVRDDYQEISNMYPALLFSDPTCGQFWLDINTVNGTRIKRGATKKAWQWYKLCCS</sequence>
<evidence type="ECO:0000313" key="2">
    <source>
        <dbReference type="Proteomes" id="UP000053989"/>
    </source>
</evidence>
<gene>
    <name evidence="1" type="ORF">SCLCIDRAFT_846577</name>
</gene>
<dbReference type="HOGENOM" id="CLU_2962215_0_0_1"/>
<evidence type="ECO:0000313" key="1">
    <source>
        <dbReference type="EMBL" id="KIM62111.1"/>
    </source>
</evidence>